<gene>
    <name evidence="15" type="primary">LOC106163297</name>
</gene>
<keyword evidence="11" id="KW-0547">Nucleotide-binding</keyword>
<evidence type="ECO:0000256" key="8">
    <source>
        <dbReference type="ARBA" id="ARBA00023209"/>
    </source>
</evidence>
<keyword evidence="14" id="KW-1185">Reference proteome</keyword>
<dbReference type="PIRSF" id="PIRSF000850">
    <property type="entry name" value="Phospholipase_D_PSS"/>
    <property type="match status" value="1"/>
</dbReference>
<reference evidence="15" key="1">
    <citation type="submission" date="2025-08" db="UniProtKB">
        <authorList>
            <consortium name="RefSeq"/>
        </authorList>
    </citation>
    <scope>IDENTIFICATION</scope>
    <source>
        <tissue evidence="15">Gonads</tissue>
    </source>
</reference>
<dbReference type="FunCoup" id="A0A2R2MP74">
    <property type="interactions" value="1926"/>
</dbReference>
<evidence type="ECO:0000259" key="13">
    <source>
        <dbReference type="PROSITE" id="PS50035"/>
    </source>
</evidence>
<feature type="domain" description="PLD phosphodiesterase" evidence="13">
    <location>
        <begin position="153"/>
        <end position="179"/>
    </location>
</feature>
<dbReference type="PANTHER" id="PTHR12586">
    <property type="entry name" value="CDP-DIACYLGLYCEROL--SERINE O-PHOSPHATIDYLTRANSFERASE"/>
    <property type="match status" value="1"/>
</dbReference>
<keyword evidence="5 11" id="KW-0808">Transferase</keyword>
<comment type="catalytic activity">
    <reaction evidence="10 11">
        <text>a CDP-1,2-diacyl-sn-glycerol + sn-glycerol 3-phosphate = a 1,2-diacyl-sn-glycero-3-phospho-(1'-sn-glycero-3'-phosphate) + CMP + H(+)</text>
        <dbReference type="Rhea" id="RHEA:12593"/>
        <dbReference type="ChEBI" id="CHEBI:15378"/>
        <dbReference type="ChEBI" id="CHEBI:57597"/>
        <dbReference type="ChEBI" id="CHEBI:58332"/>
        <dbReference type="ChEBI" id="CHEBI:60110"/>
        <dbReference type="ChEBI" id="CHEBI:60377"/>
        <dbReference type="EC" id="2.7.8.5"/>
    </reaction>
</comment>
<evidence type="ECO:0000256" key="2">
    <source>
        <dbReference type="ARBA" id="ARBA00005042"/>
    </source>
</evidence>
<feature type="compositionally biased region" description="Basic and acidic residues" evidence="12">
    <location>
        <begin position="286"/>
        <end position="299"/>
    </location>
</feature>
<evidence type="ECO:0000256" key="9">
    <source>
        <dbReference type="ARBA" id="ARBA00023264"/>
    </source>
</evidence>
<protein>
    <recommendedName>
        <fullName evidence="11">CDP-diacylglycerol--glycerol-3-phosphate 3-phosphatidyltransferase</fullName>
        <ecNumber evidence="11">2.7.8.5</ecNumber>
    </recommendedName>
</protein>
<dbReference type="InParanoid" id="A0A2R2MP74"/>
<evidence type="ECO:0000256" key="10">
    <source>
        <dbReference type="ARBA" id="ARBA00048586"/>
    </source>
</evidence>
<dbReference type="CDD" id="cd09135">
    <property type="entry name" value="PLDc_PGS1_euk_1"/>
    <property type="match status" value="1"/>
</dbReference>
<dbReference type="InterPro" id="IPR025202">
    <property type="entry name" value="PLD-like_dom"/>
</dbReference>
<dbReference type="InterPro" id="IPR016270">
    <property type="entry name" value="PGS1"/>
</dbReference>
<accession>A0A2R2MP74</accession>
<dbReference type="PROSITE" id="PS50035">
    <property type="entry name" value="PLD"/>
    <property type="match status" value="1"/>
</dbReference>
<evidence type="ECO:0000313" key="14">
    <source>
        <dbReference type="Proteomes" id="UP000085678"/>
    </source>
</evidence>
<keyword evidence="4 11" id="KW-0444">Lipid biosynthesis</keyword>
<keyword evidence="8 11" id="KW-0594">Phospholipid biosynthesis</keyword>
<comment type="similarity">
    <text evidence="3 11">Belongs to the CDP-alcohol phosphatidyltransferase class-II family.</text>
</comment>
<dbReference type="AlphaFoldDB" id="A0A2R2MP74"/>
<proteinExistence type="inferred from homology"/>
<dbReference type="InterPro" id="IPR001736">
    <property type="entry name" value="PLipase_D/transphosphatidylase"/>
</dbReference>
<dbReference type="GO" id="GO:0032049">
    <property type="term" value="P:cardiolipin biosynthetic process"/>
    <property type="evidence" value="ECO:0007669"/>
    <property type="project" value="InterPro"/>
</dbReference>
<evidence type="ECO:0000256" key="11">
    <source>
        <dbReference type="RuleBase" id="RU365024"/>
    </source>
</evidence>
<evidence type="ECO:0000256" key="6">
    <source>
        <dbReference type="ARBA" id="ARBA00022737"/>
    </source>
</evidence>
<dbReference type="GO" id="GO:0008444">
    <property type="term" value="F:CDP-diacylglycerol-glycerol-3-phosphate 3-phosphatidyltransferase activity"/>
    <property type="evidence" value="ECO:0007669"/>
    <property type="project" value="UniProtKB-EC"/>
</dbReference>
<dbReference type="SUPFAM" id="SSF56024">
    <property type="entry name" value="Phospholipase D/nuclease"/>
    <property type="match status" value="1"/>
</dbReference>
<keyword evidence="11" id="KW-0067">ATP-binding</keyword>
<keyword evidence="6" id="KW-0677">Repeat</keyword>
<dbReference type="OrthoDB" id="10250191at2759"/>
<keyword evidence="9 11" id="KW-1208">Phospholipid metabolism</keyword>
<dbReference type="Pfam" id="PF13091">
    <property type="entry name" value="PLDc_2"/>
    <property type="match status" value="1"/>
</dbReference>
<evidence type="ECO:0000256" key="7">
    <source>
        <dbReference type="ARBA" id="ARBA00023098"/>
    </source>
</evidence>
<dbReference type="UniPathway" id="UPA00084">
    <property type="reaction ID" value="UER00503"/>
</dbReference>
<comment type="function">
    <text evidence="1 11">Functions in the biosynthesis of the anionic phospholipids phosphatidylglycerol and cardiolipin.</text>
</comment>
<name>A0A2R2MP74_LINAN</name>
<organism evidence="14 15">
    <name type="scientific">Lingula anatina</name>
    <name type="common">Brachiopod</name>
    <name type="synonym">Lingula unguis</name>
    <dbReference type="NCBI Taxonomy" id="7574"/>
    <lineage>
        <taxon>Eukaryota</taxon>
        <taxon>Metazoa</taxon>
        <taxon>Spiralia</taxon>
        <taxon>Lophotrochozoa</taxon>
        <taxon>Brachiopoda</taxon>
        <taxon>Linguliformea</taxon>
        <taxon>Lingulata</taxon>
        <taxon>Lingulida</taxon>
        <taxon>Linguloidea</taxon>
        <taxon>Lingulidae</taxon>
        <taxon>Lingula</taxon>
    </lineage>
</organism>
<dbReference type="GeneID" id="106163297"/>
<comment type="pathway">
    <text evidence="2 11">Phospholipid metabolism; phosphatidylglycerol biosynthesis; phosphatidylglycerol from CDP-diacylglycerol: step 1/2.</text>
</comment>
<evidence type="ECO:0000256" key="3">
    <source>
        <dbReference type="ARBA" id="ARBA00010682"/>
    </source>
</evidence>
<dbReference type="GO" id="GO:0005524">
    <property type="term" value="F:ATP binding"/>
    <property type="evidence" value="ECO:0007669"/>
    <property type="project" value="UniProtKB-KW"/>
</dbReference>
<dbReference type="Gene3D" id="3.30.870.10">
    <property type="entry name" value="Endonuclease Chain A"/>
    <property type="match status" value="2"/>
</dbReference>
<dbReference type="PANTHER" id="PTHR12586:SF1">
    <property type="entry name" value="CDP-DIACYLGLYCEROL--GLYCEROL-3-PHOSPHATE 3-PHOSPHATIDYLTRANSFERASE, MITOCHONDRIAL"/>
    <property type="match status" value="1"/>
</dbReference>
<evidence type="ECO:0000256" key="12">
    <source>
        <dbReference type="SAM" id="MobiDB-lite"/>
    </source>
</evidence>
<feature type="compositionally biased region" description="Polar residues" evidence="12">
    <location>
        <begin position="267"/>
        <end position="283"/>
    </location>
</feature>
<dbReference type="STRING" id="7574.A0A2R2MP74"/>
<dbReference type="GO" id="GO:0005739">
    <property type="term" value="C:mitochondrion"/>
    <property type="evidence" value="ECO:0007669"/>
    <property type="project" value="UniProtKB-SubCell"/>
</dbReference>
<feature type="region of interest" description="Disordered" evidence="12">
    <location>
        <begin position="261"/>
        <end position="302"/>
    </location>
</feature>
<dbReference type="RefSeq" id="XP_023931822.1">
    <property type="nucleotide sequence ID" value="XM_024076054.1"/>
</dbReference>
<evidence type="ECO:0000313" key="15">
    <source>
        <dbReference type="RefSeq" id="XP_023931822.1"/>
    </source>
</evidence>
<comment type="subcellular location">
    <subcellularLocation>
        <location evidence="11">Mitochondrion</location>
    </subcellularLocation>
</comment>
<evidence type="ECO:0000256" key="4">
    <source>
        <dbReference type="ARBA" id="ARBA00022516"/>
    </source>
</evidence>
<keyword evidence="7 11" id="KW-0443">Lipid metabolism</keyword>
<keyword evidence="11" id="KW-0496">Mitochondrion</keyword>
<evidence type="ECO:0000256" key="5">
    <source>
        <dbReference type="ARBA" id="ARBA00022679"/>
    </source>
</evidence>
<dbReference type="Proteomes" id="UP000085678">
    <property type="component" value="Unplaced"/>
</dbReference>
<evidence type="ECO:0000256" key="1">
    <source>
        <dbReference type="ARBA" id="ARBA00003537"/>
    </source>
</evidence>
<dbReference type="CDD" id="cd09137">
    <property type="entry name" value="PLDc_PGS1_euk_2"/>
    <property type="match status" value="1"/>
</dbReference>
<sequence>MSTFQLLDTCMDEMRKDLLQILNWFKTVSPCFGVCGRNVRILDTPTEYFEALKANARKAEKRIVISALYLGTGALEKELIDCLHNVSRQKSSQGLKVHVLLDYTRGTRGESNSRSLLLPLLKDTETTVQVSLFHTPELRGIWKKLIPERVNETIGVQHIKSYIFDDTVIISGANLSESYFTNRQDRYVVIENSPEVADFFNNLVSAVSSFSFQLAPDDTVGLNNDLELHPYLGDQGSFKQEARKRLQEVLSKDFFRTEKHDNKESENLQINTSQSSTANSGENESGDIKVSENKSKESNSVEGDVDTWVCPLVQMGIFGITHDHDVTQGFWKKALPNSKILMASGYFNLTDHYMDVILQNSRANFSILMASEEVNGFYGARGLAGNIPAVYTHIAKGFYDRICAMNLEERIKLFEFYKPQWTYHAKGLWYYLPGSNLPSVTFVGSPNFGHRSVNRDLEAQIAVITTNSQLKEQLHQEASNLWAHGEAVDEETFQQPHRQVHWLLRFFTRYVRSYF</sequence>
<dbReference type="EC" id="2.7.8.5" evidence="11"/>